<dbReference type="InterPro" id="IPR042044">
    <property type="entry name" value="EXOC6PINT-1/Sec15/Tip20_C_dom2"/>
</dbReference>
<dbReference type="PANTHER" id="PTHR13520">
    <property type="entry name" value="RAD50-INTERACTING PROTEIN 1 RINT-1"/>
    <property type="match status" value="1"/>
</dbReference>
<evidence type="ECO:0000313" key="3">
    <source>
        <dbReference type="EMBL" id="KAK5113552.1"/>
    </source>
</evidence>
<name>A0AAN7YH10_9PEZI</name>
<dbReference type="Proteomes" id="UP001310890">
    <property type="component" value="Unassembled WGS sequence"/>
</dbReference>
<feature type="region of interest" description="Disordered" evidence="2">
    <location>
        <begin position="765"/>
        <end position="790"/>
    </location>
</feature>
<organism evidence="3 4">
    <name type="scientific">Meristemomyces frigidus</name>
    <dbReference type="NCBI Taxonomy" id="1508187"/>
    <lineage>
        <taxon>Eukaryota</taxon>
        <taxon>Fungi</taxon>
        <taxon>Dikarya</taxon>
        <taxon>Ascomycota</taxon>
        <taxon>Pezizomycotina</taxon>
        <taxon>Dothideomycetes</taxon>
        <taxon>Dothideomycetidae</taxon>
        <taxon>Mycosphaerellales</taxon>
        <taxon>Teratosphaeriaceae</taxon>
        <taxon>Meristemomyces</taxon>
    </lineage>
</organism>
<dbReference type="Pfam" id="PF04437">
    <property type="entry name" value="RINT1_TIP1"/>
    <property type="match status" value="1"/>
</dbReference>
<dbReference type="GO" id="GO:0006888">
    <property type="term" value="P:endoplasmic reticulum to Golgi vesicle-mediated transport"/>
    <property type="evidence" value="ECO:0007669"/>
    <property type="project" value="InterPro"/>
</dbReference>
<evidence type="ECO:0008006" key="5">
    <source>
        <dbReference type="Google" id="ProtNLM"/>
    </source>
</evidence>
<sequence length="839" mass="94789">MDVRVQDFLDDRLQSTADLETLDTLLENVKKQQQLLQRQLDEARREHEQAEQDIDDHGRTIQTKGHAFQEEQDDIDRRLLIVTQSETSDEAVRKFQASMERLRKLDVAAGYVELLQEADRLRTACVAQLGKSDEAVMEPYHRLQRLAASLQPLQVAAEEAAPNLLHHISQQVGSLRQTIRRSFAEDLEKTLKKMGWPKALETVPLAFEKEWQMNISRLLELQKPELEQLEEARREKMDTYDPPALLPLEVLVQPLEQRFTYHFYGTKPTNRLDKPEYFLQHITDLISNYENFTTHAIQPLLLHLFRKTDLADTPAYVDALSALITALLPMLHRKLNTLVPQIQEQPQLLSHLVHELISFDTTLLEEFTYTPLSPALPWRGLAYYVLDTLGYFQSWLNAESAFALSRYEAIVDSPEAGELDYDSVAGTDTKPTKMAIRVNDLLETITDRYRPLSSFSQKLSFLMTVQIELFDKFHSRLHASLEAYISLTSSVGRTMHGMSREEQADLQGVKGLDRLCRVFGSAVYMERAMRDWSDDVFFLELWDQLQDRVKTRDGVSSKLGGLQAIQEKTSAAVGEEGGVDDEEVQGALFDETAGSYHRLRVRSETIIVETLTYNLREALRPYGRVATWASLSTGVAGGSVSAELDPLLRLLAEYFGYLSRAIGKVAVRRMTRQVCATIQAYIWENVLVRHSFSTAGAAQLGIDVHAICIDINRYVGSGQAEAGLRRLLEGVTLLSLPVQGEINRIQPSRAGELEQGDADEAAAWELNDDNDDGGEDGMDQSLKVEEEGSGKKQMGLFEAERFVFMDNESARHALEVLGLEVLSESDARTVLGKRVELSS</sequence>
<dbReference type="GO" id="GO:0006890">
    <property type="term" value="P:retrograde vesicle-mediated transport, Golgi to endoplasmic reticulum"/>
    <property type="evidence" value="ECO:0007669"/>
    <property type="project" value="InterPro"/>
</dbReference>
<reference evidence="3" key="1">
    <citation type="submission" date="2023-08" db="EMBL/GenBank/DDBJ databases">
        <title>Black Yeasts Isolated from many extreme environments.</title>
        <authorList>
            <person name="Coleine C."/>
            <person name="Stajich J.E."/>
            <person name="Selbmann L."/>
        </authorList>
    </citation>
    <scope>NUCLEOTIDE SEQUENCE</scope>
    <source>
        <strain evidence="3">CCFEE 5401</strain>
    </source>
</reference>
<dbReference type="PANTHER" id="PTHR13520:SF0">
    <property type="entry name" value="RAD50-INTERACTING PROTEIN 1"/>
    <property type="match status" value="1"/>
</dbReference>
<dbReference type="GO" id="GO:0070939">
    <property type="term" value="C:Dsl1/NZR complex"/>
    <property type="evidence" value="ECO:0007669"/>
    <property type="project" value="InterPro"/>
</dbReference>
<dbReference type="EMBL" id="JAVRRL010000023">
    <property type="protein sequence ID" value="KAK5113552.1"/>
    <property type="molecule type" value="Genomic_DNA"/>
</dbReference>
<evidence type="ECO:0000313" key="4">
    <source>
        <dbReference type="Proteomes" id="UP001310890"/>
    </source>
</evidence>
<feature type="compositionally biased region" description="Acidic residues" evidence="2">
    <location>
        <begin position="765"/>
        <end position="778"/>
    </location>
</feature>
<accession>A0AAN7YH10</accession>
<dbReference type="Gene3D" id="1.20.58.670">
    <property type="entry name" value="Dsl1p vesicle tethering complex, Tip20p subunit, domain D"/>
    <property type="match status" value="1"/>
</dbReference>
<dbReference type="PROSITE" id="PS51386">
    <property type="entry name" value="RINT1_TIP20"/>
    <property type="match status" value="1"/>
</dbReference>
<dbReference type="AlphaFoldDB" id="A0AAN7YH10"/>
<comment type="caution">
    <text evidence="3">The sequence shown here is derived from an EMBL/GenBank/DDBJ whole genome shotgun (WGS) entry which is preliminary data.</text>
</comment>
<evidence type="ECO:0000256" key="1">
    <source>
        <dbReference type="SAM" id="Coils"/>
    </source>
</evidence>
<protein>
    <recommendedName>
        <fullName evidence="5">RINT-1 family protein</fullName>
    </recommendedName>
</protein>
<dbReference type="InterPro" id="IPR042042">
    <property type="entry name" value="Tip20p_domB"/>
</dbReference>
<keyword evidence="1" id="KW-0175">Coiled coil</keyword>
<evidence type="ECO:0000256" key="2">
    <source>
        <dbReference type="SAM" id="MobiDB-lite"/>
    </source>
</evidence>
<feature type="coiled-coil region" evidence="1">
    <location>
        <begin position="19"/>
        <end position="60"/>
    </location>
</feature>
<proteinExistence type="predicted"/>
<dbReference type="GO" id="GO:0060628">
    <property type="term" value="P:regulation of ER to Golgi vesicle-mediated transport"/>
    <property type="evidence" value="ECO:0007669"/>
    <property type="project" value="TreeGrafter"/>
</dbReference>
<dbReference type="Gene3D" id="1.20.58.1420">
    <property type="entry name" value="Dsl1p vesicle tethering complex, Tip20p subunit, domain B"/>
    <property type="match status" value="1"/>
</dbReference>
<dbReference type="InterPro" id="IPR007528">
    <property type="entry name" value="RINT1_Tip20"/>
</dbReference>
<gene>
    <name evidence="3" type="ORF">LTR62_003421</name>
</gene>